<keyword evidence="2" id="KW-1003">Cell membrane</keyword>
<dbReference type="EMBL" id="JACIEA010000001">
    <property type="protein sequence ID" value="MBB3942773.1"/>
    <property type="molecule type" value="Genomic_DNA"/>
</dbReference>
<feature type="transmembrane region" description="Helical" evidence="6">
    <location>
        <begin position="79"/>
        <end position="96"/>
    </location>
</feature>
<evidence type="ECO:0000256" key="6">
    <source>
        <dbReference type="SAM" id="Phobius"/>
    </source>
</evidence>
<dbReference type="RefSeq" id="WP_183940648.1">
    <property type="nucleotide sequence ID" value="NZ_BAABBG010000023.1"/>
</dbReference>
<feature type="transmembrane region" description="Helical" evidence="6">
    <location>
        <begin position="325"/>
        <end position="342"/>
    </location>
</feature>
<organism evidence="9 10">
    <name type="scientific">Sphingorhabdus rigui</name>
    <dbReference type="NCBI Taxonomy" id="1282858"/>
    <lineage>
        <taxon>Bacteria</taxon>
        <taxon>Pseudomonadati</taxon>
        <taxon>Pseudomonadota</taxon>
        <taxon>Alphaproteobacteria</taxon>
        <taxon>Sphingomonadales</taxon>
        <taxon>Sphingomonadaceae</taxon>
        <taxon>Sphingorhabdus</taxon>
    </lineage>
</organism>
<dbReference type="PANTHER" id="PTHR30619">
    <property type="entry name" value="DNA INTERNALIZATION/COMPETENCE PROTEIN COMEC/REC2"/>
    <property type="match status" value="1"/>
</dbReference>
<evidence type="ECO:0000256" key="3">
    <source>
        <dbReference type="ARBA" id="ARBA00022692"/>
    </source>
</evidence>
<feature type="transmembrane region" description="Helical" evidence="6">
    <location>
        <begin position="263"/>
        <end position="283"/>
    </location>
</feature>
<evidence type="ECO:0000259" key="7">
    <source>
        <dbReference type="Pfam" id="PF03772"/>
    </source>
</evidence>
<feature type="transmembrane region" description="Helical" evidence="6">
    <location>
        <begin position="370"/>
        <end position="388"/>
    </location>
</feature>
<feature type="transmembrane region" description="Helical" evidence="6">
    <location>
        <begin position="409"/>
        <end position="432"/>
    </location>
</feature>
<reference evidence="9 10" key="1">
    <citation type="submission" date="2020-08" db="EMBL/GenBank/DDBJ databases">
        <title>Genomic Encyclopedia of Type Strains, Phase IV (KMG-IV): sequencing the most valuable type-strain genomes for metagenomic binning, comparative biology and taxonomic classification.</title>
        <authorList>
            <person name="Goeker M."/>
        </authorList>
    </citation>
    <scope>NUCLEOTIDE SEQUENCE [LARGE SCALE GENOMIC DNA]</scope>
    <source>
        <strain evidence="9 10">DSM 29050</strain>
    </source>
</reference>
<dbReference type="AlphaFoldDB" id="A0A840AYW5"/>
<protein>
    <submittedName>
        <fullName evidence="9">Competence protein ComEC</fullName>
    </submittedName>
</protein>
<dbReference type="InterPro" id="IPR004477">
    <property type="entry name" value="ComEC_N"/>
</dbReference>
<dbReference type="GO" id="GO:0005886">
    <property type="term" value="C:plasma membrane"/>
    <property type="evidence" value="ECO:0007669"/>
    <property type="project" value="UniProtKB-SubCell"/>
</dbReference>
<proteinExistence type="predicted"/>
<dbReference type="Pfam" id="PF03772">
    <property type="entry name" value="Competence"/>
    <property type="match status" value="1"/>
</dbReference>
<evidence type="ECO:0000256" key="4">
    <source>
        <dbReference type="ARBA" id="ARBA00022989"/>
    </source>
</evidence>
<feature type="transmembrane region" description="Helical" evidence="6">
    <location>
        <begin position="438"/>
        <end position="461"/>
    </location>
</feature>
<comment type="caution">
    <text evidence="9">The sequence shown here is derived from an EMBL/GenBank/DDBJ whole genome shotgun (WGS) entry which is preliminary data.</text>
</comment>
<evidence type="ECO:0000259" key="8">
    <source>
        <dbReference type="Pfam" id="PF13567"/>
    </source>
</evidence>
<dbReference type="Pfam" id="PF13567">
    <property type="entry name" value="DUF4131"/>
    <property type="match status" value="1"/>
</dbReference>
<evidence type="ECO:0000313" key="10">
    <source>
        <dbReference type="Proteomes" id="UP000581447"/>
    </source>
</evidence>
<dbReference type="Proteomes" id="UP000581447">
    <property type="component" value="Unassembled WGS sequence"/>
</dbReference>
<feature type="transmembrane region" description="Helical" evidence="6">
    <location>
        <begin position="473"/>
        <end position="492"/>
    </location>
</feature>
<feature type="transmembrane region" description="Helical" evidence="6">
    <location>
        <begin position="528"/>
        <end position="544"/>
    </location>
</feature>
<keyword evidence="3 6" id="KW-0812">Transmembrane</keyword>
<name>A0A840AYW5_9SPHN</name>
<keyword evidence="10" id="KW-1185">Reference proteome</keyword>
<dbReference type="InterPro" id="IPR052159">
    <property type="entry name" value="Competence_DNA_uptake"/>
</dbReference>
<keyword evidence="5 6" id="KW-0472">Membrane</keyword>
<gene>
    <name evidence="9" type="ORF">GGR91_000995</name>
</gene>
<feature type="transmembrane region" description="Helical" evidence="6">
    <location>
        <begin position="53"/>
        <end position="70"/>
    </location>
</feature>
<accession>A0A840AYW5</accession>
<keyword evidence="4 6" id="KW-1133">Transmembrane helix</keyword>
<evidence type="ECO:0000256" key="2">
    <source>
        <dbReference type="ARBA" id="ARBA00022475"/>
    </source>
</evidence>
<feature type="transmembrane region" description="Helical" evidence="6">
    <location>
        <begin position="504"/>
        <end position="521"/>
    </location>
</feature>
<evidence type="ECO:0000256" key="1">
    <source>
        <dbReference type="ARBA" id="ARBA00004651"/>
    </source>
</evidence>
<feature type="domain" description="ComEC/Rec2-related protein" evidence="7">
    <location>
        <begin position="242"/>
        <end position="522"/>
    </location>
</feature>
<evidence type="ECO:0000256" key="5">
    <source>
        <dbReference type="ARBA" id="ARBA00023136"/>
    </source>
</evidence>
<dbReference type="PANTHER" id="PTHR30619:SF1">
    <property type="entry name" value="RECOMBINATION PROTEIN 2"/>
    <property type="match status" value="1"/>
</dbReference>
<feature type="transmembrane region" description="Helical" evidence="6">
    <location>
        <begin position="295"/>
        <end position="319"/>
    </location>
</feature>
<sequence length="709" mass="75747">MTLNNMPRLGGGHRWFSALENWLDRERDQLPLWLPVGIGIGIVIWQFGGASAAPGSVLLAIAVALFALLAKPHSRSRQFLGMAAVAILLGFGLISLKSAVVDQPVLGKIWIGDFYGRIEAVENLTAREVVRLRLATDGKGGLPPVVRVNLAPEQYQSTFQVGAVIQLRARLMPPAGPTLPGGYDFARRAWFQQIGATGSALGTVTLIEPARTNAMFSAKRAQLTQHILASMPPNAGAIGAALVTGDQGHISEADAQAMRDSGLAHLLSISGLHVTAVVGFIFIAVSRLLSLSSWLALRISVPICAAAAAAMGALAYTLLTGAEVPTIRSCIAALLVLVALALGRDALTLRLVAFGALIVLLFWPEALAGPSFQLSFAAVATIVILHELPLVKRFTEGRDEPTIYRFARAVVSLVLTGLAIEIILAPIALFHFHKTGLYGAFANVVAIPMTTFVIMPLEALALFLDLVGLGGPFWWLAGQGILAILALAHFVSGLPGAVSMMPEMPIWSYAAFWTGALLFGLLQTHIRYVGIPIFLIGIAGMILAPRPDILVTGDGKHLALVTPEGKVSLLRGKAGDFVRDMISEKAGSNAVATPIEQWPGANCTSDNCIISIAAPNRTWTILATRTAYQVPAMEMAAACRRVDIVMSDRWLPQNCRPKWIKADRGLLEQTGGLAIYLGDQRVITANENRTHMPWVQAAKAAQQNADLHQ</sequence>
<dbReference type="NCBIfam" id="TIGR00360">
    <property type="entry name" value="ComEC_N-term"/>
    <property type="match status" value="1"/>
</dbReference>
<feature type="domain" description="DUF4131" evidence="8">
    <location>
        <begin position="57"/>
        <end position="200"/>
    </location>
</feature>
<dbReference type="InterPro" id="IPR025405">
    <property type="entry name" value="DUF4131"/>
</dbReference>
<comment type="subcellular location">
    <subcellularLocation>
        <location evidence="1">Cell membrane</location>
        <topology evidence="1">Multi-pass membrane protein</topology>
    </subcellularLocation>
</comment>
<evidence type="ECO:0000313" key="9">
    <source>
        <dbReference type="EMBL" id="MBB3942773.1"/>
    </source>
</evidence>